<sequence>MPFSTAMLDHRYERLAPDAQHTYRLLGALPGTVVIDADLTAAASALDWDSADSVLHTLAEHELVEPWASGARRRYRLASPGHARHQAGAHEPSDGQKAAVRRVCEWSVICSLVARQQLLPRRPLLARAATERCRVPFADDGAMRWLAGHRSTLRTMLWTATTNGWDELCWQLVHGLWPLLVDRRPVSLWAEATHLGLAAARRTGHGPAEREMLFYGATGLIAVGATEDALGWFTDLRQNARAAGDGHDEGRAAFGQALCHQEATRPDTATFCLDQAIALWQGCGNDDGVALASVIAGEIALADGDLPRATTLLTRALGLLPPPGTSFDAACALALLGRARLRTGHHEQGLAELHQALKAFEDTSETRWQARTLEYLACEASAHGHHDTAQHLLKQAAALYEPSHPGDEITRLLARLP</sequence>
<organism evidence="1 2">
    <name type="scientific">Streptomyces jumonjinensis</name>
    <dbReference type="NCBI Taxonomy" id="1945"/>
    <lineage>
        <taxon>Bacteria</taxon>
        <taxon>Bacillati</taxon>
        <taxon>Actinomycetota</taxon>
        <taxon>Actinomycetes</taxon>
        <taxon>Kitasatosporales</taxon>
        <taxon>Streptomycetaceae</taxon>
        <taxon>Streptomyces</taxon>
    </lineage>
</organism>
<dbReference type="Proteomes" id="UP000419138">
    <property type="component" value="Unassembled WGS sequence"/>
</dbReference>
<comment type="caution">
    <text evidence="1">The sequence shown here is derived from an EMBL/GenBank/DDBJ whole genome shotgun (WGS) entry which is preliminary data.</text>
</comment>
<keyword evidence="2" id="KW-1185">Reference proteome</keyword>
<protein>
    <submittedName>
        <fullName evidence="1">Tetratricopeptide repeat protein</fullName>
    </submittedName>
</protein>
<dbReference type="EMBL" id="VCLA01000194">
    <property type="protein sequence ID" value="MQT04765.1"/>
    <property type="molecule type" value="Genomic_DNA"/>
</dbReference>
<proteinExistence type="predicted"/>
<evidence type="ECO:0000313" key="1">
    <source>
        <dbReference type="EMBL" id="MQT04765.1"/>
    </source>
</evidence>
<reference evidence="1 2" key="1">
    <citation type="submission" date="2019-05" db="EMBL/GenBank/DDBJ databases">
        <title>Comparative genomics and metabolomics analyses of clavulanic acid producing Streptomyces species provides insight into specialized metabolism and evolution of beta-lactam biosynthetic gene clusters.</title>
        <authorList>
            <person name="Moore M.A."/>
            <person name="Cruz-Morales P."/>
            <person name="Barona Gomez F."/>
            <person name="Kapil T."/>
        </authorList>
    </citation>
    <scope>NUCLEOTIDE SEQUENCE [LARGE SCALE GENOMIC DNA]</scope>
    <source>
        <strain evidence="1 2">NRRL 5741</strain>
    </source>
</reference>
<dbReference type="OrthoDB" id="3311584at2"/>
<name>A0A646KRA1_STRJU</name>
<dbReference type="AlphaFoldDB" id="A0A646KRA1"/>
<dbReference type="RefSeq" id="WP_153526087.1">
    <property type="nucleotide sequence ID" value="NZ_JBEPDZ010000019.1"/>
</dbReference>
<dbReference type="Gene3D" id="1.25.40.10">
    <property type="entry name" value="Tetratricopeptide repeat domain"/>
    <property type="match status" value="1"/>
</dbReference>
<dbReference type="InterPro" id="IPR011990">
    <property type="entry name" value="TPR-like_helical_dom_sf"/>
</dbReference>
<accession>A0A646KRA1</accession>
<dbReference type="SUPFAM" id="SSF48452">
    <property type="entry name" value="TPR-like"/>
    <property type="match status" value="1"/>
</dbReference>
<evidence type="ECO:0000313" key="2">
    <source>
        <dbReference type="Proteomes" id="UP000419138"/>
    </source>
</evidence>
<gene>
    <name evidence="1" type="ORF">FF041_32875</name>
</gene>